<dbReference type="PANTHER" id="PTHR47354">
    <property type="entry name" value="NADH OXIDOREDUCTASE HCR"/>
    <property type="match status" value="1"/>
</dbReference>
<dbReference type="Gene3D" id="3.40.50.80">
    <property type="entry name" value="Nucleotide-binding domain of ferredoxin-NADP reductase (FNR) module"/>
    <property type="match status" value="1"/>
</dbReference>
<dbReference type="PRINTS" id="PR00371">
    <property type="entry name" value="FPNCR"/>
</dbReference>
<dbReference type="SUPFAM" id="SSF54292">
    <property type="entry name" value="2Fe-2S ferredoxin-like"/>
    <property type="match status" value="1"/>
</dbReference>
<dbReference type="Pfam" id="PF00111">
    <property type="entry name" value="Fer2"/>
    <property type="match status" value="1"/>
</dbReference>
<dbReference type="InterPro" id="IPR050415">
    <property type="entry name" value="MRET"/>
</dbReference>
<dbReference type="InterPro" id="IPR001709">
    <property type="entry name" value="Flavoprot_Pyr_Nucl_cyt_Rdtase"/>
</dbReference>
<dbReference type="InterPro" id="IPR006058">
    <property type="entry name" value="2Fe2S_fd_BS"/>
</dbReference>
<feature type="domain" description="FAD-binding FR-type" evidence="5">
    <location>
        <begin position="95"/>
        <end position="195"/>
    </location>
</feature>
<sequence>MTYQVNVDDTGITFPCEPGETVLDAAERAGYALPYSCRKGVCSTCEAGLSSGRAEVRGRAPAEGPAEGVLLCQTRPCSDLGIAPQRIAKRGQPARKKVTAKVHRITRPVADVVALQLRLPTGQRAQFTAGQYLKLFLPDGDSRNYSMANPPHQNDSVQLHIRVVPGGRFSDGVLSGLDKGDSLTVELPYGQFSLDTDSDRPAVLVATGTGFAPVKSIVEDQIKRRADRPMHLYWGGRREEDLYLSDLAAGWAARASWFTFTPVLSQPGPSWRGRTGWVHHAVLEDHPDLSGHEVYACGSPLMTGAAQDDFITLGGLGPDSFHSDAFVPSGDSVPAA</sequence>
<dbReference type="OrthoDB" id="4307358at2"/>
<reference evidence="6 7" key="1">
    <citation type="submission" date="2019-04" db="EMBL/GenBank/DDBJ databases">
        <title>Streptomyces oryziradicis sp. nov., a novel actinomycete isolated from rhizosphere soil of rice (Oryza sativa L.).</title>
        <authorList>
            <person name="Li C."/>
        </authorList>
    </citation>
    <scope>NUCLEOTIDE SEQUENCE [LARGE SCALE GENOMIC DNA]</scope>
    <source>
        <strain evidence="6 7">NEAU-C40</strain>
    </source>
</reference>
<dbReference type="Gene3D" id="2.40.30.10">
    <property type="entry name" value="Translation factors"/>
    <property type="match status" value="1"/>
</dbReference>
<dbReference type="Proteomes" id="UP000305778">
    <property type="component" value="Unassembled WGS sequence"/>
</dbReference>
<comment type="cofactor">
    <cofactor evidence="1">
        <name>FAD</name>
        <dbReference type="ChEBI" id="CHEBI:57692"/>
    </cofactor>
</comment>
<dbReference type="Pfam" id="PF00175">
    <property type="entry name" value="NAD_binding_1"/>
    <property type="match status" value="1"/>
</dbReference>
<dbReference type="PANTHER" id="PTHR47354:SF5">
    <property type="entry name" value="PROTEIN RFBI"/>
    <property type="match status" value="1"/>
</dbReference>
<keyword evidence="2" id="KW-0479">Metal-binding</keyword>
<keyword evidence="2" id="KW-0001">2Fe-2S</keyword>
<dbReference type="CDD" id="cd06189">
    <property type="entry name" value="flavin_oxioreductase"/>
    <property type="match status" value="1"/>
</dbReference>
<accession>A0A4U0SVD4</accession>
<dbReference type="GO" id="GO:0016491">
    <property type="term" value="F:oxidoreductase activity"/>
    <property type="evidence" value="ECO:0007669"/>
    <property type="project" value="InterPro"/>
</dbReference>
<dbReference type="PRINTS" id="PR00410">
    <property type="entry name" value="PHEHYDRXLASE"/>
</dbReference>
<dbReference type="AlphaFoldDB" id="A0A4U0SVD4"/>
<dbReference type="Pfam" id="PF00970">
    <property type="entry name" value="FAD_binding_6"/>
    <property type="match status" value="1"/>
</dbReference>
<evidence type="ECO:0000259" key="5">
    <source>
        <dbReference type="PROSITE" id="PS51384"/>
    </source>
</evidence>
<organism evidence="6 7">
    <name type="scientific">Actinacidiphila oryziradicis</name>
    <dbReference type="NCBI Taxonomy" id="2571141"/>
    <lineage>
        <taxon>Bacteria</taxon>
        <taxon>Bacillati</taxon>
        <taxon>Actinomycetota</taxon>
        <taxon>Actinomycetes</taxon>
        <taxon>Kitasatosporales</taxon>
        <taxon>Streptomycetaceae</taxon>
        <taxon>Actinacidiphila</taxon>
    </lineage>
</organism>
<dbReference type="InterPro" id="IPR012675">
    <property type="entry name" value="Beta-grasp_dom_sf"/>
</dbReference>
<dbReference type="EMBL" id="SUMC01000006">
    <property type="protein sequence ID" value="TKA12037.1"/>
    <property type="molecule type" value="Genomic_DNA"/>
</dbReference>
<dbReference type="PROSITE" id="PS51085">
    <property type="entry name" value="2FE2S_FER_2"/>
    <property type="match status" value="1"/>
</dbReference>
<evidence type="ECO:0000259" key="4">
    <source>
        <dbReference type="PROSITE" id="PS51085"/>
    </source>
</evidence>
<dbReference type="InterPro" id="IPR036010">
    <property type="entry name" value="2Fe-2S_ferredoxin-like_sf"/>
</dbReference>
<comment type="caution">
    <text evidence="6">The sequence shown here is derived from an EMBL/GenBank/DDBJ whole genome shotgun (WGS) entry which is preliminary data.</text>
</comment>
<dbReference type="InterPro" id="IPR008333">
    <property type="entry name" value="Cbr1-like_FAD-bd_dom"/>
</dbReference>
<dbReference type="InterPro" id="IPR001041">
    <property type="entry name" value="2Fe-2S_ferredoxin-type"/>
</dbReference>
<dbReference type="InterPro" id="IPR017927">
    <property type="entry name" value="FAD-bd_FR_type"/>
</dbReference>
<dbReference type="InterPro" id="IPR001433">
    <property type="entry name" value="OxRdtase_FAD/NAD-bd"/>
</dbReference>
<dbReference type="SUPFAM" id="SSF63380">
    <property type="entry name" value="Riboflavin synthase domain-like"/>
    <property type="match status" value="1"/>
</dbReference>
<evidence type="ECO:0000256" key="2">
    <source>
        <dbReference type="ARBA" id="ARBA00022714"/>
    </source>
</evidence>
<feature type="domain" description="2Fe-2S ferredoxin-type" evidence="4">
    <location>
        <begin position="1"/>
        <end position="88"/>
    </location>
</feature>
<dbReference type="CDD" id="cd00207">
    <property type="entry name" value="fer2"/>
    <property type="match status" value="1"/>
</dbReference>
<proteinExistence type="predicted"/>
<keyword evidence="7" id="KW-1185">Reference proteome</keyword>
<dbReference type="Gene3D" id="3.10.20.30">
    <property type="match status" value="1"/>
</dbReference>
<gene>
    <name evidence="6" type="ORF">FCI23_08775</name>
</gene>
<keyword evidence="3" id="KW-0411">Iron-sulfur</keyword>
<evidence type="ECO:0000313" key="6">
    <source>
        <dbReference type="EMBL" id="TKA12037.1"/>
    </source>
</evidence>
<evidence type="ECO:0000256" key="1">
    <source>
        <dbReference type="ARBA" id="ARBA00001974"/>
    </source>
</evidence>
<dbReference type="InterPro" id="IPR017938">
    <property type="entry name" value="Riboflavin_synthase-like_b-brl"/>
</dbReference>
<dbReference type="SUPFAM" id="SSF52343">
    <property type="entry name" value="Ferredoxin reductase-like, C-terminal NADP-linked domain"/>
    <property type="match status" value="1"/>
</dbReference>
<dbReference type="GO" id="GO:0051537">
    <property type="term" value="F:2 iron, 2 sulfur cluster binding"/>
    <property type="evidence" value="ECO:0007669"/>
    <property type="project" value="UniProtKB-KW"/>
</dbReference>
<evidence type="ECO:0000256" key="3">
    <source>
        <dbReference type="ARBA" id="ARBA00023014"/>
    </source>
</evidence>
<dbReference type="PROSITE" id="PS00197">
    <property type="entry name" value="2FE2S_FER_1"/>
    <property type="match status" value="1"/>
</dbReference>
<dbReference type="InterPro" id="IPR039261">
    <property type="entry name" value="FNR_nucleotide-bd"/>
</dbReference>
<protein>
    <submittedName>
        <fullName evidence="6">2Fe-2S iron-sulfur cluster binding domain-containing protein</fullName>
    </submittedName>
</protein>
<dbReference type="PROSITE" id="PS51384">
    <property type="entry name" value="FAD_FR"/>
    <property type="match status" value="1"/>
</dbReference>
<evidence type="ECO:0000313" key="7">
    <source>
        <dbReference type="Proteomes" id="UP000305778"/>
    </source>
</evidence>
<name>A0A4U0SVD4_9ACTN</name>
<keyword evidence="2" id="KW-0408">Iron</keyword>